<dbReference type="EMBL" id="JAVFCB010000003">
    <property type="protein sequence ID" value="MDQ4213778.1"/>
    <property type="molecule type" value="Genomic_DNA"/>
</dbReference>
<evidence type="ECO:0008006" key="3">
    <source>
        <dbReference type="Google" id="ProtNLM"/>
    </source>
</evidence>
<reference evidence="1 2" key="1">
    <citation type="submission" date="2023-08" db="EMBL/GenBank/DDBJ databases">
        <title>Microbacterium sp. nov., isolated from a waste landfill.</title>
        <authorList>
            <person name="Wen W."/>
        </authorList>
    </citation>
    <scope>NUCLEOTIDE SEQUENCE [LARGE SCALE GENOMIC DNA]</scope>
    <source>
        <strain evidence="1 2">ASV81</strain>
    </source>
</reference>
<sequence length="94" mass="10134">MNAGRMYELIADIVKAKVHDPNADIRRLAWDVIQTESSDSGARLVDMLNVLDTLGTFLGLHYATVSGADADRLAETVCNDLRFLGITGGQADPS</sequence>
<organism evidence="1 2">
    <name type="scientific">Microbacterium capsulatum</name>
    <dbReference type="NCBI Taxonomy" id="3041921"/>
    <lineage>
        <taxon>Bacteria</taxon>
        <taxon>Bacillati</taxon>
        <taxon>Actinomycetota</taxon>
        <taxon>Actinomycetes</taxon>
        <taxon>Micrococcales</taxon>
        <taxon>Microbacteriaceae</taxon>
        <taxon>Microbacterium</taxon>
    </lineage>
</organism>
<dbReference type="Proteomes" id="UP001230289">
    <property type="component" value="Unassembled WGS sequence"/>
</dbReference>
<evidence type="ECO:0000313" key="1">
    <source>
        <dbReference type="EMBL" id="MDQ4213778.1"/>
    </source>
</evidence>
<protein>
    <recommendedName>
        <fullName evidence="3">Transcriptional regulator</fullName>
    </recommendedName>
</protein>
<name>A0ABU0XFA3_9MICO</name>
<keyword evidence="2" id="KW-1185">Reference proteome</keyword>
<comment type="caution">
    <text evidence="1">The sequence shown here is derived from an EMBL/GenBank/DDBJ whole genome shotgun (WGS) entry which is preliminary data.</text>
</comment>
<proteinExistence type="predicted"/>
<accession>A0ABU0XFA3</accession>
<evidence type="ECO:0000313" key="2">
    <source>
        <dbReference type="Proteomes" id="UP001230289"/>
    </source>
</evidence>
<gene>
    <name evidence="1" type="ORF">RBR11_07600</name>
</gene>
<dbReference type="RefSeq" id="WP_308488715.1">
    <property type="nucleotide sequence ID" value="NZ_JAVFCB010000003.1"/>
</dbReference>